<evidence type="ECO:0000256" key="1">
    <source>
        <dbReference type="ARBA" id="ARBA00001933"/>
    </source>
</evidence>
<sequence length="346" mass="35958">MNESTASLRAHGGRIDAAAKLYPAAPQPWVDLSTGINPHPYPVPPVDPVLWHRLPLARDLDRLIESAAARYGRPAGARLLPVPGSEVAIRLLPRFLGAQRVGIVGPTYGSHAAAWQAAGCTVAPLAELPPPATDLDALVVVNPNNPDGSRRTAADLLDRAAAWSAAGRWLIVDEAFADTDPAVSLLTLPALPPRVVVLRSLGKFFGLAGLRLGFVAAGDALTEGFAETLGDWPVSGPACAVGAAALDDTAWIAATRQRLAAERARLDALLAGVGFTVIGGTDLFRLAERPAAGAADLAGHFARRGLLVRGFEGAPHRIRFGLPGNEAAWQRLADACAALDSSPGGT</sequence>
<evidence type="ECO:0000256" key="8">
    <source>
        <dbReference type="ARBA" id="ARBA00029996"/>
    </source>
</evidence>
<dbReference type="PANTHER" id="PTHR42885">
    <property type="entry name" value="HISTIDINOL-PHOSPHATE AMINOTRANSFERASE-RELATED"/>
    <property type="match status" value="1"/>
</dbReference>
<keyword evidence="7" id="KW-0456">Lyase</keyword>
<name>A0A348FZ64_9HYPH</name>
<dbReference type="AlphaFoldDB" id="A0A348FZ64"/>
<dbReference type="CDD" id="cd00609">
    <property type="entry name" value="AAT_like"/>
    <property type="match status" value="1"/>
</dbReference>
<comment type="pathway">
    <text evidence="3">Cofactor biosynthesis; adenosylcobalamin biosynthesis.</text>
</comment>
<evidence type="ECO:0000256" key="2">
    <source>
        <dbReference type="ARBA" id="ARBA00003444"/>
    </source>
</evidence>
<evidence type="ECO:0000313" key="11">
    <source>
        <dbReference type="EMBL" id="BBF92597.1"/>
    </source>
</evidence>
<dbReference type="InterPro" id="IPR015421">
    <property type="entry name" value="PyrdxlP-dep_Trfase_major"/>
</dbReference>
<gene>
    <name evidence="11" type="ORF">BLTE_12820</name>
</gene>
<protein>
    <recommendedName>
        <fullName evidence="4">threonine-phosphate decarboxylase</fullName>
        <ecNumber evidence="4">4.1.1.81</ecNumber>
    </recommendedName>
    <alternativeName>
        <fullName evidence="8">L-threonine-O-3-phosphate decarboxylase</fullName>
    </alternativeName>
</protein>
<reference evidence="11 12" key="1">
    <citation type="submission" date="2018-08" db="EMBL/GenBank/DDBJ databases">
        <title>Complete genome sequencing of Blastochloris tepida GI.</title>
        <authorList>
            <person name="Tsukatani Y."/>
            <person name="Mori H."/>
        </authorList>
    </citation>
    <scope>NUCLEOTIDE SEQUENCE [LARGE SCALE GENOMIC DNA]</scope>
    <source>
        <strain evidence="11 12">GI</strain>
    </source>
</reference>
<dbReference type="InterPro" id="IPR005860">
    <property type="entry name" value="CobD"/>
</dbReference>
<evidence type="ECO:0000256" key="6">
    <source>
        <dbReference type="ARBA" id="ARBA00022898"/>
    </source>
</evidence>
<dbReference type="InterPro" id="IPR004838">
    <property type="entry name" value="NHTrfase_class1_PyrdxlP-BS"/>
</dbReference>
<evidence type="ECO:0000256" key="9">
    <source>
        <dbReference type="ARBA" id="ARBA00048531"/>
    </source>
</evidence>
<evidence type="ECO:0000256" key="3">
    <source>
        <dbReference type="ARBA" id="ARBA00004953"/>
    </source>
</evidence>
<comment type="catalytic activity">
    <reaction evidence="9">
        <text>O-phospho-L-threonine + H(+) = (R)-1-aminopropan-2-yl phosphate + CO2</text>
        <dbReference type="Rhea" id="RHEA:11492"/>
        <dbReference type="ChEBI" id="CHEBI:15378"/>
        <dbReference type="ChEBI" id="CHEBI:16526"/>
        <dbReference type="ChEBI" id="CHEBI:58563"/>
        <dbReference type="ChEBI" id="CHEBI:58675"/>
        <dbReference type="EC" id="4.1.1.81"/>
    </reaction>
</comment>
<comment type="cofactor">
    <cofactor evidence="1">
        <name>pyridoxal 5'-phosphate</name>
        <dbReference type="ChEBI" id="CHEBI:597326"/>
    </cofactor>
</comment>
<dbReference type="EC" id="4.1.1.81" evidence="4"/>
<accession>A0A348FZ64</accession>
<comment type="function">
    <text evidence="2">Decarboxylates L-threonine-O-3-phosphate to yield (R)-1-amino-2-propanol O-2-phosphate, the precursor for the linkage between the nucleotide loop and the corrin ring in cobalamin.</text>
</comment>
<keyword evidence="6" id="KW-0663">Pyridoxal phosphate</keyword>
<evidence type="ECO:0000259" key="10">
    <source>
        <dbReference type="Pfam" id="PF00155"/>
    </source>
</evidence>
<feature type="domain" description="Aminotransferase class I/classII large" evidence="10">
    <location>
        <begin position="65"/>
        <end position="324"/>
    </location>
</feature>
<dbReference type="KEGG" id="blag:BLTE_12820"/>
<dbReference type="UniPathway" id="UPA00148"/>
<dbReference type="Pfam" id="PF00155">
    <property type="entry name" value="Aminotran_1_2"/>
    <property type="match status" value="1"/>
</dbReference>
<dbReference type="InterPro" id="IPR015424">
    <property type="entry name" value="PyrdxlP-dep_Trfase"/>
</dbReference>
<keyword evidence="12" id="KW-1185">Reference proteome</keyword>
<evidence type="ECO:0000256" key="4">
    <source>
        <dbReference type="ARBA" id="ARBA00012285"/>
    </source>
</evidence>
<dbReference type="InterPro" id="IPR015422">
    <property type="entry name" value="PyrdxlP-dep_Trfase_small"/>
</dbReference>
<dbReference type="Gene3D" id="3.90.1150.10">
    <property type="entry name" value="Aspartate Aminotransferase, domain 1"/>
    <property type="match status" value="1"/>
</dbReference>
<dbReference type="RefSeq" id="WP_126398589.1">
    <property type="nucleotide sequence ID" value="NZ_AP018907.1"/>
</dbReference>
<dbReference type="PROSITE" id="PS00105">
    <property type="entry name" value="AA_TRANSFER_CLASS_1"/>
    <property type="match status" value="1"/>
</dbReference>
<dbReference type="NCBIfam" id="TIGR01140">
    <property type="entry name" value="L_thr_O3P_dcar"/>
    <property type="match status" value="1"/>
</dbReference>
<dbReference type="GO" id="GO:0048472">
    <property type="term" value="F:threonine-phosphate decarboxylase activity"/>
    <property type="evidence" value="ECO:0007669"/>
    <property type="project" value="UniProtKB-EC"/>
</dbReference>
<keyword evidence="5" id="KW-0169">Cobalamin biosynthesis</keyword>
<organism evidence="11 12">
    <name type="scientific">Blastochloris tepida</name>
    <dbReference type="NCBI Taxonomy" id="2233851"/>
    <lineage>
        <taxon>Bacteria</taxon>
        <taxon>Pseudomonadati</taxon>
        <taxon>Pseudomonadota</taxon>
        <taxon>Alphaproteobacteria</taxon>
        <taxon>Hyphomicrobiales</taxon>
        <taxon>Blastochloridaceae</taxon>
        <taxon>Blastochloris</taxon>
    </lineage>
</organism>
<dbReference type="GO" id="GO:0009236">
    <property type="term" value="P:cobalamin biosynthetic process"/>
    <property type="evidence" value="ECO:0007669"/>
    <property type="project" value="UniProtKB-UniPathway"/>
</dbReference>
<dbReference type="GO" id="GO:0030170">
    <property type="term" value="F:pyridoxal phosphate binding"/>
    <property type="evidence" value="ECO:0007669"/>
    <property type="project" value="InterPro"/>
</dbReference>
<dbReference type="InterPro" id="IPR004839">
    <property type="entry name" value="Aminotransferase_I/II_large"/>
</dbReference>
<dbReference type="Gene3D" id="3.40.640.10">
    <property type="entry name" value="Type I PLP-dependent aspartate aminotransferase-like (Major domain)"/>
    <property type="match status" value="1"/>
</dbReference>
<evidence type="ECO:0000256" key="7">
    <source>
        <dbReference type="ARBA" id="ARBA00023239"/>
    </source>
</evidence>
<dbReference type="OrthoDB" id="9799304at2"/>
<dbReference type="EMBL" id="AP018907">
    <property type="protein sequence ID" value="BBF92597.1"/>
    <property type="molecule type" value="Genomic_DNA"/>
</dbReference>
<proteinExistence type="predicted"/>
<evidence type="ECO:0000256" key="5">
    <source>
        <dbReference type="ARBA" id="ARBA00022573"/>
    </source>
</evidence>
<dbReference type="PANTHER" id="PTHR42885:SF1">
    <property type="entry name" value="THREONINE-PHOSPHATE DECARBOXYLASE"/>
    <property type="match status" value="1"/>
</dbReference>
<dbReference type="SUPFAM" id="SSF53383">
    <property type="entry name" value="PLP-dependent transferases"/>
    <property type="match status" value="1"/>
</dbReference>
<dbReference type="Proteomes" id="UP000266934">
    <property type="component" value="Chromosome"/>
</dbReference>
<evidence type="ECO:0000313" key="12">
    <source>
        <dbReference type="Proteomes" id="UP000266934"/>
    </source>
</evidence>